<accession>A0A0M2KGE9</accession>
<proteinExistence type="predicted"/>
<dbReference type="RefSeq" id="WP_040465529.1">
    <property type="nucleotide sequence ID" value="NZ_CP089932.1"/>
</dbReference>
<evidence type="ECO:0000313" key="2">
    <source>
        <dbReference type="Proteomes" id="UP000033924"/>
    </source>
</evidence>
<dbReference type="AlphaFoldDB" id="A0A0M2KGE9"/>
<protein>
    <submittedName>
        <fullName evidence="1">Uncharacterized protein</fullName>
    </submittedName>
</protein>
<sequence length="204" mass="22908">MLRFHGKDLKAVLTESLSNDRPVVLTCDVTVSLSVQDGERFRSAPGREEQLRHQAFADGCHPDREQGWATLAPVLVDNAVFTKPLVLTEGHIWDMLTNNHQLTLMLLDNDIAVYSGERRYVPVAGYRDLTDRLHVTATGHLGACSSRSELKCWRMTALRLLQDVHSVACRHARFADHHRFLVAAHHLQRRTECVSPDGALLLSA</sequence>
<comment type="caution">
    <text evidence="1">The sequence shown here is derived from an EMBL/GenBank/DDBJ whole genome shotgun (WGS) entry which is preliminary data.</text>
</comment>
<organism evidence="1 2">
    <name type="scientific">Erwinia tracheiphila</name>
    <dbReference type="NCBI Taxonomy" id="65700"/>
    <lineage>
        <taxon>Bacteria</taxon>
        <taxon>Pseudomonadati</taxon>
        <taxon>Pseudomonadota</taxon>
        <taxon>Gammaproteobacteria</taxon>
        <taxon>Enterobacterales</taxon>
        <taxon>Erwiniaceae</taxon>
        <taxon>Erwinia</taxon>
    </lineage>
</organism>
<dbReference type="EMBL" id="JXNU01000003">
    <property type="protein sequence ID" value="KKF36313.1"/>
    <property type="molecule type" value="Genomic_DNA"/>
</dbReference>
<dbReference type="STRING" id="65700.SY86_14100"/>
<evidence type="ECO:0000313" key="1">
    <source>
        <dbReference type="EMBL" id="KKF36313.1"/>
    </source>
</evidence>
<dbReference type="Proteomes" id="UP000033924">
    <property type="component" value="Unassembled WGS sequence"/>
</dbReference>
<dbReference type="PATRIC" id="fig|65700.7.peg.3545"/>
<name>A0A0M2KGE9_9GAMM</name>
<reference evidence="1 2" key="1">
    <citation type="submission" date="2015-01" db="EMBL/GenBank/DDBJ databases">
        <title>Erwinia tracheiphila.</title>
        <authorList>
            <person name="Shapiro L.R."/>
        </authorList>
    </citation>
    <scope>NUCLEOTIDE SEQUENCE [LARGE SCALE GENOMIC DNA]</scope>
    <source>
        <strain evidence="1 2">BuffGH</strain>
    </source>
</reference>
<keyword evidence="2" id="KW-1185">Reference proteome</keyword>
<gene>
    <name evidence="1" type="ORF">SY86_14100</name>
</gene>